<dbReference type="AlphaFoldDB" id="A0A3M2JUH8"/>
<evidence type="ECO:0000256" key="3">
    <source>
        <dbReference type="ARBA" id="ARBA00023163"/>
    </source>
</evidence>
<evidence type="ECO:0000259" key="5">
    <source>
        <dbReference type="PROSITE" id="PS50977"/>
    </source>
</evidence>
<keyword evidence="3" id="KW-0804">Transcription</keyword>
<dbReference type="SUPFAM" id="SSF46689">
    <property type="entry name" value="Homeodomain-like"/>
    <property type="match status" value="1"/>
</dbReference>
<dbReference type="PANTHER" id="PTHR30055">
    <property type="entry name" value="HTH-TYPE TRANSCRIPTIONAL REGULATOR RUTR"/>
    <property type="match status" value="1"/>
</dbReference>
<dbReference type="PANTHER" id="PTHR30055:SF234">
    <property type="entry name" value="HTH-TYPE TRANSCRIPTIONAL REGULATOR BETI"/>
    <property type="match status" value="1"/>
</dbReference>
<evidence type="ECO:0000256" key="2">
    <source>
        <dbReference type="ARBA" id="ARBA00023125"/>
    </source>
</evidence>
<proteinExistence type="predicted"/>
<dbReference type="GO" id="GO:0000976">
    <property type="term" value="F:transcription cis-regulatory region binding"/>
    <property type="evidence" value="ECO:0007669"/>
    <property type="project" value="TreeGrafter"/>
</dbReference>
<dbReference type="InterPro" id="IPR036271">
    <property type="entry name" value="Tet_transcr_reg_TetR-rel_C_sf"/>
</dbReference>
<name>A0A3M2JUH8_9CELL</name>
<feature type="domain" description="HTH tetR-type" evidence="5">
    <location>
        <begin position="3"/>
        <end position="63"/>
    </location>
</feature>
<feature type="DNA-binding region" description="H-T-H motif" evidence="4">
    <location>
        <begin position="26"/>
        <end position="45"/>
    </location>
</feature>
<dbReference type="OrthoDB" id="9806334at2"/>
<gene>
    <name evidence="6" type="ORF">EBM89_02995</name>
</gene>
<accession>A0A3M2JUH8</accession>
<comment type="caution">
    <text evidence="6">The sequence shown here is derived from an EMBL/GenBank/DDBJ whole genome shotgun (WGS) entry which is preliminary data.</text>
</comment>
<sequence length="182" mass="19553">MRQSNKTAILDAAVSVIEAEGITAVTFDSVAAASGVTRGGIIYHFRSRDELIAAIHLHLAQRWERQLEAACGMRAGDATELERLIAYVRVATTSATRAELLMMLESPNSEHQQAWTDVIERWIPSPVAGATGASSSRTIALLAADGLWVNDAIGSNRMSPEERLRAAERIIGLIRDASGSVG</sequence>
<evidence type="ECO:0000313" key="7">
    <source>
        <dbReference type="Proteomes" id="UP000269289"/>
    </source>
</evidence>
<reference evidence="6 7" key="1">
    <citation type="submission" date="2018-10" db="EMBL/GenBank/DDBJ databases">
        <title>Isolation, diversity and antifungal activity of actinobacteria from wheat.</title>
        <authorList>
            <person name="Han C."/>
        </authorList>
    </citation>
    <scope>NUCLEOTIDE SEQUENCE [LARGE SCALE GENOMIC DNA]</scope>
    <source>
        <strain evidence="6 7">NEAU-YY56</strain>
    </source>
</reference>
<dbReference type="GO" id="GO:0003700">
    <property type="term" value="F:DNA-binding transcription factor activity"/>
    <property type="evidence" value="ECO:0007669"/>
    <property type="project" value="TreeGrafter"/>
</dbReference>
<dbReference type="PRINTS" id="PR00455">
    <property type="entry name" value="HTHTETR"/>
</dbReference>
<evidence type="ECO:0000313" key="6">
    <source>
        <dbReference type="EMBL" id="RMI13818.1"/>
    </source>
</evidence>
<dbReference type="InterPro" id="IPR009057">
    <property type="entry name" value="Homeodomain-like_sf"/>
</dbReference>
<dbReference type="Proteomes" id="UP000269289">
    <property type="component" value="Unassembled WGS sequence"/>
</dbReference>
<evidence type="ECO:0000256" key="4">
    <source>
        <dbReference type="PROSITE-ProRule" id="PRU00335"/>
    </source>
</evidence>
<dbReference type="Gene3D" id="1.10.357.10">
    <property type="entry name" value="Tetracycline Repressor, domain 2"/>
    <property type="match status" value="1"/>
</dbReference>
<dbReference type="SUPFAM" id="SSF48498">
    <property type="entry name" value="Tetracyclin repressor-like, C-terminal domain"/>
    <property type="match status" value="1"/>
</dbReference>
<dbReference type="RefSeq" id="WP_122147976.1">
    <property type="nucleotide sequence ID" value="NZ_RFFI01000009.1"/>
</dbReference>
<dbReference type="Pfam" id="PF00440">
    <property type="entry name" value="TetR_N"/>
    <property type="match status" value="1"/>
</dbReference>
<dbReference type="InterPro" id="IPR050109">
    <property type="entry name" value="HTH-type_TetR-like_transc_reg"/>
</dbReference>
<organism evidence="6 7">
    <name type="scientific">Cellulomonas triticagri</name>
    <dbReference type="NCBI Taxonomy" id="2483352"/>
    <lineage>
        <taxon>Bacteria</taxon>
        <taxon>Bacillati</taxon>
        <taxon>Actinomycetota</taxon>
        <taxon>Actinomycetes</taxon>
        <taxon>Micrococcales</taxon>
        <taxon>Cellulomonadaceae</taxon>
        <taxon>Cellulomonas</taxon>
    </lineage>
</organism>
<dbReference type="InterPro" id="IPR041479">
    <property type="entry name" value="TetR_CgmR_C"/>
</dbReference>
<dbReference type="PROSITE" id="PS50977">
    <property type="entry name" value="HTH_TETR_2"/>
    <property type="match status" value="1"/>
</dbReference>
<evidence type="ECO:0000256" key="1">
    <source>
        <dbReference type="ARBA" id="ARBA00023015"/>
    </source>
</evidence>
<protein>
    <submittedName>
        <fullName evidence="6">TetR/AcrR family transcriptional regulator</fullName>
    </submittedName>
</protein>
<dbReference type="Pfam" id="PF17937">
    <property type="entry name" value="TetR_C_28"/>
    <property type="match status" value="1"/>
</dbReference>
<dbReference type="EMBL" id="RFFI01000009">
    <property type="protein sequence ID" value="RMI13818.1"/>
    <property type="molecule type" value="Genomic_DNA"/>
</dbReference>
<keyword evidence="1" id="KW-0805">Transcription regulation</keyword>
<keyword evidence="7" id="KW-1185">Reference proteome</keyword>
<keyword evidence="2 4" id="KW-0238">DNA-binding</keyword>
<dbReference type="InterPro" id="IPR001647">
    <property type="entry name" value="HTH_TetR"/>
</dbReference>